<protein>
    <submittedName>
        <fullName evidence="4">Serine/threonine protein kinase</fullName>
    </submittedName>
</protein>
<dbReference type="InterPro" id="IPR000719">
    <property type="entry name" value="Prot_kinase_dom"/>
</dbReference>
<dbReference type="Pfam" id="PF00069">
    <property type="entry name" value="Pkinase"/>
    <property type="match status" value="1"/>
</dbReference>
<gene>
    <name evidence="4" type="ORF">EDM52_00140</name>
</gene>
<dbReference type="PROSITE" id="PS50011">
    <property type="entry name" value="PROTEIN_KINASE_DOM"/>
    <property type="match status" value="1"/>
</dbReference>
<feature type="transmembrane region" description="Helical" evidence="2">
    <location>
        <begin position="289"/>
        <end position="309"/>
    </location>
</feature>
<dbReference type="PROSITE" id="PS00107">
    <property type="entry name" value="PROTEIN_KINASE_ATP"/>
    <property type="match status" value="1"/>
</dbReference>
<evidence type="ECO:0000313" key="5">
    <source>
        <dbReference type="Proteomes" id="UP000282028"/>
    </source>
</evidence>
<keyword evidence="2" id="KW-0812">Transmembrane</keyword>
<dbReference type="Proteomes" id="UP000282028">
    <property type="component" value="Unassembled WGS sequence"/>
</dbReference>
<evidence type="ECO:0000313" key="4">
    <source>
        <dbReference type="EMBL" id="RNB77236.1"/>
    </source>
</evidence>
<keyword evidence="4" id="KW-0723">Serine/threonine-protein kinase</keyword>
<dbReference type="RefSeq" id="WP_122907022.1">
    <property type="nucleotide sequence ID" value="NZ_CBCSBE010000022.1"/>
</dbReference>
<keyword evidence="2" id="KW-1133">Transmembrane helix</keyword>
<evidence type="ECO:0000256" key="1">
    <source>
        <dbReference type="PROSITE-ProRule" id="PRU10141"/>
    </source>
</evidence>
<keyword evidence="2" id="KW-0472">Membrane</keyword>
<dbReference type="InterPro" id="IPR011009">
    <property type="entry name" value="Kinase-like_dom_sf"/>
</dbReference>
<comment type="caution">
    <text evidence="4">The sequence shown here is derived from an EMBL/GenBank/DDBJ whole genome shotgun (WGS) entry which is preliminary data.</text>
</comment>
<keyword evidence="1" id="KW-0067">ATP-binding</keyword>
<keyword evidence="4" id="KW-0808">Transferase</keyword>
<feature type="binding site" evidence="1">
    <location>
        <position position="50"/>
    </location>
    <ligand>
        <name>ATP</name>
        <dbReference type="ChEBI" id="CHEBI:30616"/>
    </ligand>
</feature>
<dbReference type="AlphaFoldDB" id="A0A3M8CNB6"/>
<dbReference type="Gene3D" id="1.10.510.10">
    <property type="entry name" value="Transferase(Phosphotransferase) domain 1"/>
    <property type="match status" value="1"/>
</dbReference>
<keyword evidence="4" id="KW-0418">Kinase</keyword>
<dbReference type="PANTHER" id="PTHR44167:SF24">
    <property type="entry name" value="SERINE_THREONINE-PROTEIN KINASE CHK2"/>
    <property type="match status" value="1"/>
</dbReference>
<dbReference type="GO" id="GO:0005524">
    <property type="term" value="F:ATP binding"/>
    <property type="evidence" value="ECO:0007669"/>
    <property type="project" value="UniProtKB-UniRule"/>
</dbReference>
<reference evidence="4 5" key="1">
    <citation type="submission" date="2018-10" db="EMBL/GenBank/DDBJ databases">
        <title>Phylogenomics of Brevibacillus.</title>
        <authorList>
            <person name="Dunlap C."/>
        </authorList>
    </citation>
    <scope>NUCLEOTIDE SEQUENCE [LARGE SCALE GENOMIC DNA]</scope>
    <source>
        <strain evidence="4 5">JCM 12215</strain>
    </source>
</reference>
<organism evidence="4 5">
    <name type="scientific">Brevibacillus invocatus</name>
    <dbReference type="NCBI Taxonomy" id="173959"/>
    <lineage>
        <taxon>Bacteria</taxon>
        <taxon>Bacillati</taxon>
        <taxon>Bacillota</taxon>
        <taxon>Bacilli</taxon>
        <taxon>Bacillales</taxon>
        <taxon>Paenibacillaceae</taxon>
        <taxon>Brevibacillus</taxon>
    </lineage>
</organism>
<keyword evidence="5" id="KW-1185">Reference proteome</keyword>
<evidence type="ECO:0000256" key="2">
    <source>
        <dbReference type="SAM" id="Phobius"/>
    </source>
</evidence>
<keyword evidence="1" id="KW-0547">Nucleotide-binding</keyword>
<name>A0A3M8CNB6_9BACL</name>
<sequence>MSFKVATPDLPRQFHGKWNKNVYHVLRELGRGANGAVYLTTQGGVKRAVKVGFEGMDILMEVNVLKSLQQGRDSRVGPLLCDVDDLVLNGRPCTFYAMEYLDGDQLDDYIQKAGVEWVPVLIVQLLARLDILHKHGWTFGDLKPENVIVTRQDKQVSLIDFGGVTKLGNAVRQFTEEYDRAYWHAGDRRSEVSYDLFSTAVMMVRLVVDSQTWHMSLGEPRQTQILCDIIRKSDSLYPYRVPLIKAFHGKYATAHEMRAEMLAILRESTVAPASPAPTKQQGSGTGGKWISSLFVASMLLLAGTLYYAWFL</sequence>
<dbReference type="EMBL" id="RHHR01000001">
    <property type="protein sequence ID" value="RNB77236.1"/>
    <property type="molecule type" value="Genomic_DNA"/>
</dbReference>
<feature type="domain" description="Protein kinase" evidence="3">
    <location>
        <begin position="23"/>
        <end position="311"/>
    </location>
</feature>
<dbReference type="OrthoDB" id="583109at2"/>
<dbReference type="SUPFAM" id="SSF56112">
    <property type="entry name" value="Protein kinase-like (PK-like)"/>
    <property type="match status" value="1"/>
</dbReference>
<dbReference type="SMART" id="SM00220">
    <property type="entry name" value="S_TKc"/>
    <property type="match status" value="1"/>
</dbReference>
<dbReference type="PANTHER" id="PTHR44167">
    <property type="entry name" value="OVARIAN-SPECIFIC SERINE/THREONINE-PROTEIN KINASE LOK-RELATED"/>
    <property type="match status" value="1"/>
</dbReference>
<proteinExistence type="predicted"/>
<dbReference type="InterPro" id="IPR017441">
    <property type="entry name" value="Protein_kinase_ATP_BS"/>
</dbReference>
<dbReference type="GO" id="GO:0004674">
    <property type="term" value="F:protein serine/threonine kinase activity"/>
    <property type="evidence" value="ECO:0007669"/>
    <property type="project" value="UniProtKB-KW"/>
</dbReference>
<accession>A0A3M8CNB6</accession>
<evidence type="ECO:0000259" key="3">
    <source>
        <dbReference type="PROSITE" id="PS50011"/>
    </source>
</evidence>